<dbReference type="EMBL" id="CP000804">
    <property type="protein sequence ID" value="ABU59838.1"/>
    <property type="molecule type" value="Genomic_DNA"/>
</dbReference>
<dbReference type="SUPFAM" id="SSF50022">
    <property type="entry name" value="ISP domain"/>
    <property type="match status" value="1"/>
</dbReference>
<sequence length="291" mass="31724">MTTPLNGHDTAIDALERLALRIEQAIAAVGKLDDQARECALELQRAIETFHKEALTRIVRRLKDDPRGKELLFDLVDDPLIYTLFARHEIVRPNIVARVSRVLDAARPYIRSHGGDVELVEVRENVVYVRLHGSCNGCSLSAVTLRNEIEAALRANVPEIVGVQVVAAGAVPALIMPESIGVRDPLAGWVAGPPASDVPPGAMRRLETDHADILIINLDGRLSAFRNACAHQGLPLNGGLLDPESGTLTCPWHGFCYDASSGECLTVPQAQLEPFPLRVEQGRIWVRPTQG</sequence>
<evidence type="ECO:0000256" key="5">
    <source>
        <dbReference type="ARBA" id="ARBA00049958"/>
    </source>
</evidence>
<evidence type="ECO:0000313" key="8">
    <source>
        <dbReference type="Proteomes" id="UP000000263"/>
    </source>
</evidence>
<evidence type="ECO:0000256" key="2">
    <source>
        <dbReference type="ARBA" id="ARBA00022723"/>
    </source>
</evidence>
<keyword evidence="2" id="KW-0479">Metal-binding</keyword>
<organism evidence="7 8">
    <name type="scientific">Roseiflexus castenholzii (strain DSM 13941 / HLO8)</name>
    <dbReference type="NCBI Taxonomy" id="383372"/>
    <lineage>
        <taxon>Bacteria</taxon>
        <taxon>Bacillati</taxon>
        <taxon>Chloroflexota</taxon>
        <taxon>Chloroflexia</taxon>
        <taxon>Chloroflexales</taxon>
        <taxon>Roseiflexineae</taxon>
        <taxon>Roseiflexaceae</taxon>
        <taxon>Roseiflexus</taxon>
    </lineage>
</organism>
<accession>A7NQJ2</accession>
<dbReference type="Gene3D" id="2.102.10.10">
    <property type="entry name" value="Rieske [2Fe-2S] iron-sulphur domain"/>
    <property type="match status" value="1"/>
</dbReference>
<dbReference type="Gene3D" id="3.30.300.130">
    <property type="entry name" value="Fe-S cluster assembly (FSCA)"/>
    <property type="match status" value="1"/>
</dbReference>
<dbReference type="eggNOG" id="COG0694">
    <property type="taxonomic scope" value="Bacteria"/>
</dbReference>
<keyword evidence="1" id="KW-0001">2Fe-2S</keyword>
<dbReference type="AlphaFoldDB" id="A7NQJ2"/>
<dbReference type="OrthoDB" id="9795104at2"/>
<proteinExistence type="predicted"/>
<dbReference type="PANTHER" id="PTHR11178:SF51">
    <property type="entry name" value="FE_S BIOGENESIS PROTEIN NFUA"/>
    <property type="match status" value="1"/>
</dbReference>
<dbReference type="GO" id="GO:0016705">
    <property type="term" value="F:oxidoreductase activity, acting on paired donors, with incorporation or reduction of molecular oxygen"/>
    <property type="evidence" value="ECO:0007669"/>
    <property type="project" value="UniProtKB-ARBA"/>
</dbReference>
<dbReference type="InterPro" id="IPR017941">
    <property type="entry name" value="Rieske_2Fe-2S"/>
</dbReference>
<evidence type="ECO:0000313" key="7">
    <source>
        <dbReference type="EMBL" id="ABU59838.1"/>
    </source>
</evidence>
<dbReference type="GO" id="GO:0004497">
    <property type="term" value="F:monooxygenase activity"/>
    <property type="evidence" value="ECO:0007669"/>
    <property type="project" value="UniProtKB-ARBA"/>
</dbReference>
<dbReference type="Proteomes" id="UP000000263">
    <property type="component" value="Chromosome"/>
</dbReference>
<dbReference type="InterPro" id="IPR034904">
    <property type="entry name" value="FSCA_dom_sf"/>
</dbReference>
<dbReference type="InterPro" id="IPR036922">
    <property type="entry name" value="Rieske_2Fe-2S_sf"/>
</dbReference>
<dbReference type="Pfam" id="PF00355">
    <property type="entry name" value="Rieske"/>
    <property type="match status" value="1"/>
</dbReference>
<dbReference type="CDD" id="cd03467">
    <property type="entry name" value="Rieske"/>
    <property type="match status" value="1"/>
</dbReference>
<name>A7NQJ2_ROSCS</name>
<dbReference type="RefSeq" id="WP_012122261.1">
    <property type="nucleotide sequence ID" value="NC_009767.1"/>
</dbReference>
<protein>
    <submittedName>
        <fullName evidence="7">Nitrogen-fixing NifU domain protein</fullName>
    </submittedName>
</protein>
<dbReference type="SMR" id="A7NQJ2"/>
<evidence type="ECO:0000256" key="4">
    <source>
        <dbReference type="ARBA" id="ARBA00023014"/>
    </source>
</evidence>
<gene>
    <name evidence="7" type="ordered locus">Rcas_3799</name>
</gene>
<keyword evidence="3" id="KW-0408">Iron</keyword>
<dbReference type="InterPro" id="IPR001075">
    <property type="entry name" value="NIF_FeS_clus_asmbl_NifU_C"/>
</dbReference>
<reference evidence="7 8" key="1">
    <citation type="submission" date="2007-08" db="EMBL/GenBank/DDBJ databases">
        <title>Complete sequence of Roseiflexus castenholzii DSM 13941.</title>
        <authorList>
            <consortium name="US DOE Joint Genome Institute"/>
            <person name="Copeland A."/>
            <person name="Lucas S."/>
            <person name="Lapidus A."/>
            <person name="Barry K."/>
            <person name="Glavina del Rio T."/>
            <person name="Dalin E."/>
            <person name="Tice H."/>
            <person name="Pitluck S."/>
            <person name="Thompson L.S."/>
            <person name="Brettin T."/>
            <person name="Bruce D."/>
            <person name="Detter J.C."/>
            <person name="Han C."/>
            <person name="Tapia R."/>
            <person name="Schmutz J."/>
            <person name="Larimer F."/>
            <person name="Land M."/>
            <person name="Hauser L."/>
            <person name="Kyrpides N."/>
            <person name="Mikhailova N."/>
            <person name="Bryant D.A."/>
            <person name="Hanada S."/>
            <person name="Tsukatani Y."/>
            <person name="Richardson P."/>
        </authorList>
    </citation>
    <scope>NUCLEOTIDE SEQUENCE [LARGE SCALE GENOMIC DNA]</scope>
    <source>
        <strain evidence="8">DSM 13941 / HLO8</strain>
    </source>
</reference>
<dbReference type="SUPFAM" id="SSF117916">
    <property type="entry name" value="Fe-S cluster assembly (FSCA) domain-like"/>
    <property type="match status" value="1"/>
</dbReference>
<keyword evidence="8" id="KW-1185">Reference proteome</keyword>
<evidence type="ECO:0000256" key="3">
    <source>
        <dbReference type="ARBA" id="ARBA00023004"/>
    </source>
</evidence>
<dbReference type="PANTHER" id="PTHR11178">
    <property type="entry name" value="IRON-SULFUR CLUSTER SCAFFOLD PROTEIN NFU-RELATED"/>
    <property type="match status" value="1"/>
</dbReference>
<evidence type="ECO:0000256" key="1">
    <source>
        <dbReference type="ARBA" id="ARBA00022714"/>
    </source>
</evidence>
<dbReference type="KEGG" id="rca:Rcas_3799"/>
<dbReference type="GO" id="GO:0005506">
    <property type="term" value="F:iron ion binding"/>
    <property type="evidence" value="ECO:0007669"/>
    <property type="project" value="InterPro"/>
</dbReference>
<dbReference type="GO" id="GO:0016226">
    <property type="term" value="P:iron-sulfur cluster assembly"/>
    <property type="evidence" value="ECO:0007669"/>
    <property type="project" value="InterPro"/>
</dbReference>
<keyword evidence="4" id="KW-0411">Iron-sulfur</keyword>
<feature type="domain" description="Rieske" evidence="6">
    <location>
        <begin position="189"/>
        <end position="286"/>
    </location>
</feature>
<dbReference type="Pfam" id="PF01106">
    <property type="entry name" value="NifU"/>
    <property type="match status" value="1"/>
</dbReference>
<evidence type="ECO:0000259" key="6">
    <source>
        <dbReference type="PROSITE" id="PS51296"/>
    </source>
</evidence>
<dbReference type="PROSITE" id="PS51296">
    <property type="entry name" value="RIESKE"/>
    <property type="match status" value="1"/>
</dbReference>
<dbReference type="eggNOG" id="COG2146">
    <property type="taxonomic scope" value="Bacteria"/>
</dbReference>
<comment type="function">
    <text evidence="5">May be involved in the formation or repair of [Fe-S] clusters present in iron-sulfur proteins.</text>
</comment>
<dbReference type="HOGENOM" id="CLU_085666_0_0_0"/>
<dbReference type="STRING" id="383372.Rcas_3799"/>
<dbReference type="GO" id="GO:0051537">
    <property type="term" value="F:2 iron, 2 sulfur cluster binding"/>
    <property type="evidence" value="ECO:0007669"/>
    <property type="project" value="UniProtKB-KW"/>
</dbReference>